<keyword evidence="4" id="KW-1185">Reference proteome</keyword>
<dbReference type="AlphaFoldDB" id="A0A820LYI5"/>
<keyword evidence="2" id="KW-1133">Transmembrane helix</keyword>
<keyword evidence="2" id="KW-0472">Membrane</keyword>
<protein>
    <submittedName>
        <fullName evidence="3">Uncharacterized protein</fullName>
    </submittedName>
</protein>
<evidence type="ECO:0000256" key="2">
    <source>
        <dbReference type="SAM" id="Phobius"/>
    </source>
</evidence>
<evidence type="ECO:0000313" key="3">
    <source>
        <dbReference type="EMBL" id="CAF4364572.1"/>
    </source>
</evidence>
<proteinExistence type="predicted"/>
<accession>A0A820LYI5</accession>
<organism evidence="3 4">
    <name type="scientific">Rotaria socialis</name>
    <dbReference type="NCBI Taxonomy" id="392032"/>
    <lineage>
        <taxon>Eukaryota</taxon>
        <taxon>Metazoa</taxon>
        <taxon>Spiralia</taxon>
        <taxon>Gnathifera</taxon>
        <taxon>Rotifera</taxon>
        <taxon>Eurotatoria</taxon>
        <taxon>Bdelloidea</taxon>
        <taxon>Philodinida</taxon>
        <taxon>Philodinidae</taxon>
        <taxon>Rotaria</taxon>
    </lineage>
</organism>
<feature type="region of interest" description="Disordered" evidence="1">
    <location>
        <begin position="121"/>
        <end position="153"/>
    </location>
</feature>
<dbReference type="Proteomes" id="UP000663873">
    <property type="component" value="Unassembled WGS sequence"/>
</dbReference>
<feature type="transmembrane region" description="Helical" evidence="2">
    <location>
        <begin position="30"/>
        <end position="54"/>
    </location>
</feature>
<reference evidence="3" key="1">
    <citation type="submission" date="2021-02" db="EMBL/GenBank/DDBJ databases">
        <authorList>
            <person name="Nowell W R."/>
        </authorList>
    </citation>
    <scope>NUCLEOTIDE SEQUENCE</scope>
</reference>
<sequence length="203" mass="22777">MVQFWSSIYGVPFVLLCRPPMTESYLTTDIIVIVVLVFVLIIIGACAFLTHFYWTKIGVAEIWNTPKWSSMRSSFYRTVRRFSRTSSSKFGSERPFSAASAFSEDIDGSALPAPLRNKKSNIQINPSNIQPSSSFQNESKPSSVHQKSSNQVQPVSTVAFSKAVRTNYGTKIGKPLGDTKIHNIHENDDQCDDDIVTIETKRF</sequence>
<gene>
    <name evidence="3" type="ORF">UJA718_LOCUS16672</name>
</gene>
<dbReference type="EMBL" id="CAJOBP010002611">
    <property type="protein sequence ID" value="CAF4364572.1"/>
    <property type="molecule type" value="Genomic_DNA"/>
</dbReference>
<comment type="caution">
    <text evidence="3">The sequence shown here is derived from an EMBL/GenBank/DDBJ whole genome shotgun (WGS) entry which is preliminary data.</text>
</comment>
<name>A0A820LYI5_9BILA</name>
<evidence type="ECO:0000256" key="1">
    <source>
        <dbReference type="SAM" id="MobiDB-lite"/>
    </source>
</evidence>
<keyword evidence="2" id="KW-0812">Transmembrane</keyword>
<evidence type="ECO:0000313" key="4">
    <source>
        <dbReference type="Proteomes" id="UP000663873"/>
    </source>
</evidence>